<evidence type="ECO:0000313" key="2">
    <source>
        <dbReference type="Proteomes" id="UP000789920"/>
    </source>
</evidence>
<dbReference type="EMBL" id="CAJVQC010018514">
    <property type="protein sequence ID" value="CAG8694107.1"/>
    <property type="molecule type" value="Genomic_DNA"/>
</dbReference>
<gene>
    <name evidence="1" type="ORF">RPERSI_LOCUS9696</name>
</gene>
<accession>A0ACA9P8Y9</accession>
<reference evidence="1" key="1">
    <citation type="submission" date="2021-06" db="EMBL/GenBank/DDBJ databases">
        <authorList>
            <person name="Kallberg Y."/>
            <person name="Tangrot J."/>
            <person name="Rosling A."/>
        </authorList>
    </citation>
    <scope>NUCLEOTIDE SEQUENCE</scope>
    <source>
        <strain evidence="1">MA461A</strain>
    </source>
</reference>
<proteinExistence type="predicted"/>
<name>A0ACA9P8Y9_9GLOM</name>
<dbReference type="Proteomes" id="UP000789920">
    <property type="component" value="Unassembled WGS sequence"/>
</dbReference>
<sequence length="566" mass="65220">MFGNKTGCGLANSIRRNLRKRKSLFSSSSLFAEYNLIPPEDAPDARVKNAKQKAAIYPLTRKFLDNLLATPIEEIPKIETEPEVKKTYTRRGEQTLSLSQIAANRVRQTAAGFIAKHSYHPDSDIVKEKAAELTLLFNEYFQLKDDLPKKDYDKGTTYFTDQLYDTNFMEARPPISIDEIDDKEYRNIKKDREETPAPKQNIYSKILSVDVGSRFSSVLPENCVVCELYEPIKIDEQRKVKYICFPKDRKDELDDDFTFQDIGQLTTLPQELEFTLSENVSDDNFIASDRYLTVKIEDLKIPDLPTISRLHLFVKRDKAKVSDLKEGDKIKISGIKWNKPGSEGLDSKVKFDFDGNTNTYSILNINQFYDNLEQGLSTSLIKKIEKRLATISKIPADETDEAARDFFAEVAKILIDETYNLKYDDKGDEKEGYDENILKEKVANLRKYIETYREESEIEVYKDREDQLRKLGVEVNKPIITNILQEIDEFINISKQQLRDKLSEIATNHEFNVDDILKNFNINEGIKIDGVKHGKDDAANRILNQKHFKDFFGGENKFTAYKSTGN</sequence>
<organism evidence="1 2">
    <name type="scientific">Racocetra persica</name>
    <dbReference type="NCBI Taxonomy" id="160502"/>
    <lineage>
        <taxon>Eukaryota</taxon>
        <taxon>Fungi</taxon>
        <taxon>Fungi incertae sedis</taxon>
        <taxon>Mucoromycota</taxon>
        <taxon>Glomeromycotina</taxon>
        <taxon>Glomeromycetes</taxon>
        <taxon>Diversisporales</taxon>
        <taxon>Gigasporaceae</taxon>
        <taxon>Racocetra</taxon>
    </lineage>
</organism>
<protein>
    <submittedName>
        <fullName evidence="1">10952_t:CDS:1</fullName>
    </submittedName>
</protein>
<keyword evidence="2" id="KW-1185">Reference proteome</keyword>
<comment type="caution">
    <text evidence="1">The sequence shown here is derived from an EMBL/GenBank/DDBJ whole genome shotgun (WGS) entry which is preliminary data.</text>
</comment>
<feature type="non-terminal residue" evidence="1">
    <location>
        <position position="566"/>
    </location>
</feature>
<evidence type="ECO:0000313" key="1">
    <source>
        <dbReference type="EMBL" id="CAG8694107.1"/>
    </source>
</evidence>